<dbReference type="Pfam" id="PF01590">
    <property type="entry name" value="GAF"/>
    <property type="match status" value="1"/>
</dbReference>
<evidence type="ECO:0000313" key="3">
    <source>
        <dbReference type="Proteomes" id="UP000742786"/>
    </source>
</evidence>
<accession>A0A916J6A7</accession>
<dbReference type="InterPro" id="IPR029016">
    <property type="entry name" value="GAF-like_dom_sf"/>
</dbReference>
<reference evidence="2" key="1">
    <citation type="submission" date="2021-04" db="EMBL/GenBank/DDBJ databases">
        <authorList>
            <person name="Hornung B."/>
        </authorList>
    </citation>
    <scope>NUCLEOTIDE SEQUENCE</scope>
    <source>
        <strain evidence="2">G5G6</strain>
    </source>
</reference>
<keyword evidence="3" id="KW-1185">Reference proteome</keyword>
<dbReference type="SUPFAM" id="SSF55781">
    <property type="entry name" value="GAF domain-like"/>
    <property type="match status" value="1"/>
</dbReference>
<dbReference type="RefSeq" id="WP_220637076.1">
    <property type="nucleotide sequence ID" value="NZ_CAJQUM010000001.1"/>
</dbReference>
<dbReference type="Gene3D" id="3.30.450.40">
    <property type="match status" value="1"/>
</dbReference>
<dbReference type="InterPro" id="IPR003018">
    <property type="entry name" value="GAF"/>
</dbReference>
<protein>
    <recommendedName>
        <fullName evidence="1">GAF domain-containing protein</fullName>
    </recommendedName>
</protein>
<proteinExistence type="predicted"/>
<dbReference type="Proteomes" id="UP000742786">
    <property type="component" value="Unassembled WGS sequence"/>
</dbReference>
<dbReference type="SMART" id="SM00065">
    <property type="entry name" value="GAF"/>
    <property type="match status" value="1"/>
</dbReference>
<sequence>MKPAPIPSDESDRLSELRALNILDTPRELRFDRITELVADVFGVPMVFLTLVDGDRQWFKSTHGINVEATPRDVGFCAHAMLEPEEMVVPNATKDVRFADNPFVTGEFHLRFYAGVPLHGPNGKGIGALSLVDTEPREFSPKQIEQLKKFAAIVEGEIAH</sequence>
<dbReference type="AlphaFoldDB" id="A0A916J6A7"/>
<organism evidence="2 3">
    <name type="scientific">Georgfuchsia toluolica</name>
    <dbReference type="NCBI Taxonomy" id="424218"/>
    <lineage>
        <taxon>Bacteria</taxon>
        <taxon>Pseudomonadati</taxon>
        <taxon>Pseudomonadota</taxon>
        <taxon>Betaproteobacteria</taxon>
        <taxon>Nitrosomonadales</taxon>
        <taxon>Sterolibacteriaceae</taxon>
        <taxon>Georgfuchsia</taxon>
    </lineage>
</organism>
<feature type="domain" description="GAF" evidence="1">
    <location>
        <begin position="26"/>
        <end position="160"/>
    </location>
</feature>
<dbReference type="EMBL" id="CAJQUM010000001">
    <property type="protein sequence ID" value="CAG4885324.1"/>
    <property type="molecule type" value="Genomic_DNA"/>
</dbReference>
<evidence type="ECO:0000313" key="2">
    <source>
        <dbReference type="EMBL" id="CAG4885324.1"/>
    </source>
</evidence>
<name>A0A916J6A7_9PROT</name>
<dbReference type="PANTHER" id="PTHR43102:SF2">
    <property type="entry name" value="GAF DOMAIN-CONTAINING PROTEIN"/>
    <property type="match status" value="1"/>
</dbReference>
<evidence type="ECO:0000259" key="1">
    <source>
        <dbReference type="SMART" id="SM00065"/>
    </source>
</evidence>
<dbReference type="PANTHER" id="PTHR43102">
    <property type="entry name" value="SLR1143 PROTEIN"/>
    <property type="match status" value="1"/>
</dbReference>
<gene>
    <name evidence="2" type="ORF">GTOL_13207</name>
</gene>
<comment type="caution">
    <text evidence="2">The sequence shown here is derived from an EMBL/GenBank/DDBJ whole genome shotgun (WGS) entry which is preliminary data.</text>
</comment>